<dbReference type="CTD" id="9953305"/>
<dbReference type="KEGG" id="loa:LOAG_15811"/>
<dbReference type="EMBL" id="JH712435">
    <property type="protein sequence ID" value="EJD74062.1"/>
    <property type="molecule type" value="Genomic_DNA"/>
</dbReference>
<dbReference type="GeneID" id="9953305"/>
<gene>
    <name evidence="1" type="ORF">LOAG_15811</name>
    <name evidence="2" type="ORF">LOAG_18569</name>
</gene>
<name>A0A1S0TFB4_LOALO</name>
<dbReference type="AlphaFoldDB" id="A0A1S0TFB4"/>
<organism evidence="1">
    <name type="scientific">Loa loa</name>
    <name type="common">Eye worm</name>
    <name type="synonym">Filaria loa</name>
    <dbReference type="NCBI Taxonomy" id="7209"/>
    <lineage>
        <taxon>Eukaryota</taxon>
        <taxon>Metazoa</taxon>
        <taxon>Ecdysozoa</taxon>
        <taxon>Nematoda</taxon>
        <taxon>Chromadorea</taxon>
        <taxon>Rhabditida</taxon>
        <taxon>Spirurina</taxon>
        <taxon>Spiruromorpha</taxon>
        <taxon>Filarioidea</taxon>
        <taxon>Onchocercidae</taxon>
        <taxon>Loa</taxon>
    </lineage>
</organism>
<accession>A0A1S0TFB4</accession>
<proteinExistence type="predicted"/>
<reference evidence="1" key="1">
    <citation type="submission" date="2012-04" db="EMBL/GenBank/DDBJ databases">
        <title>The Genome Sequence of Loa loa.</title>
        <authorList>
            <consortium name="The Broad Institute Genome Sequencing Platform"/>
            <consortium name="Broad Institute Genome Sequencing Center for Infectious Disease"/>
            <person name="Nutman T.B."/>
            <person name="Fink D.L."/>
            <person name="Russ C."/>
            <person name="Young S."/>
            <person name="Zeng Q."/>
            <person name="Gargeya S."/>
            <person name="Alvarado L."/>
            <person name="Berlin A."/>
            <person name="Chapman S.B."/>
            <person name="Chen Z."/>
            <person name="Freedman E."/>
            <person name="Gellesch M."/>
            <person name="Goldberg J."/>
            <person name="Griggs A."/>
            <person name="Gujja S."/>
            <person name="Heilman E.R."/>
            <person name="Heiman D."/>
            <person name="Howarth C."/>
            <person name="Mehta T."/>
            <person name="Neiman D."/>
            <person name="Pearson M."/>
            <person name="Roberts A."/>
            <person name="Saif S."/>
            <person name="Shea T."/>
            <person name="Shenoy N."/>
            <person name="Sisk P."/>
            <person name="Stolte C."/>
            <person name="Sykes S."/>
            <person name="White J."/>
            <person name="Yandava C."/>
            <person name="Haas B."/>
            <person name="Henn M.R."/>
            <person name="Nusbaum C."/>
            <person name="Birren B."/>
        </authorList>
    </citation>
    <scope>NUCLEOTIDE SEQUENCE [LARGE SCALE GENOMIC DNA]</scope>
</reference>
<dbReference type="InParanoid" id="A0A1S0TFB4"/>
<evidence type="ECO:0000313" key="2">
    <source>
        <dbReference type="EMBL" id="EJD74062.1"/>
    </source>
</evidence>
<protein>
    <submittedName>
        <fullName evidence="1">Uncharacterized protein</fullName>
    </submittedName>
</protein>
<dbReference type="RefSeq" id="XP_003151347.1">
    <property type="nucleotide sequence ID" value="XM_003151299.1"/>
</dbReference>
<evidence type="ECO:0000313" key="1">
    <source>
        <dbReference type="EMBL" id="EFO12722.1"/>
    </source>
</evidence>
<dbReference type="EMBL" id="JH714871">
    <property type="protein sequence ID" value="EFO12722.1"/>
    <property type="molecule type" value="Genomic_DNA"/>
</dbReference>
<sequence length="114" mass="12365">MHSRFTLPPHFISQMFFANITTVPASSSTLPSSSSSSITSPSRLNFDHDLIPYTNNNINTNAITITTTTAIATTTTTTTTTTNATTITDITTTKSMIQDNGQRLANDRRTSFIS</sequence>